<accession>A0A1D9MIG8</accession>
<feature type="transmembrane region" description="Helical" evidence="2">
    <location>
        <begin position="101"/>
        <end position="120"/>
    </location>
</feature>
<dbReference type="EMBL" id="CP017812">
    <property type="protein sequence ID" value="AOZ72131.1"/>
    <property type="molecule type" value="Genomic_DNA"/>
</dbReference>
<feature type="transmembrane region" description="Helical" evidence="2">
    <location>
        <begin position="207"/>
        <end position="228"/>
    </location>
</feature>
<gene>
    <name evidence="3" type="ORF">BK816_01490</name>
</gene>
<feature type="compositionally biased region" description="Polar residues" evidence="1">
    <location>
        <begin position="1"/>
        <end position="30"/>
    </location>
</feature>
<dbReference type="KEGG" id="avu:BK816_01490"/>
<feature type="transmembrane region" description="Helical" evidence="2">
    <location>
        <begin position="309"/>
        <end position="331"/>
    </location>
</feature>
<dbReference type="AlphaFoldDB" id="A0A1D9MIG8"/>
<name>A0A1D9MIG8_9ACTO</name>
<keyword evidence="4" id="KW-1185">Reference proteome</keyword>
<feature type="transmembrane region" description="Helical" evidence="2">
    <location>
        <begin position="234"/>
        <end position="257"/>
    </location>
</feature>
<evidence type="ECO:0000313" key="3">
    <source>
        <dbReference type="EMBL" id="AOZ72131.1"/>
    </source>
</evidence>
<feature type="transmembrane region" description="Helical" evidence="2">
    <location>
        <begin position="384"/>
        <end position="406"/>
    </location>
</feature>
<proteinExistence type="predicted"/>
<dbReference type="STRING" id="1912795.BK816_01490"/>
<feature type="transmembrane region" description="Helical" evidence="2">
    <location>
        <begin position="175"/>
        <end position="195"/>
    </location>
</feature>
<organism evidence="3 4">
    <name type="scientific">Boudabousia tangfeifanii</name>
    <dbReference type="NCBI Taxonomy" id="1912795"/>
    <lineage>
        <taxon>Bacteria</taxon>
        <taxon>Bacillati</taxon>
        <taxon>Actinomycetota</taxon>
        <taxon>Actinomycetes</taxon>
        <taxon>Actinomycetales</taxon>
        <taxon>Actinomycetaceae</taxon>
        <taxon>Boudabousia</taxon>
    </lineage>
</organism>
<evidence type="ECO:0000313" key="4">
    <source>
        <dbReference type="Proteomes" id="UP000176288"/>
    </source>
</evidence>
<reference evidence="3 4" key="1">
    <citation type="submission" date="2016-10" db="EMBL/GenBank/DDBJ databases">
        <title>Actinomyces aegypiusis sp. nov., isolated from the Aegypius monachus in Qinghai Tibet Plateau China.</title>
        <authorList>
            <person name="Wang Y."/>
        </authorList>
    </citation>
    <scope>NUCLEOTIDE SEQUENCE [LARGE SCALE GENOMIC DNA]</scope>
    <source>
        <strain evidence="3 4">VUL4_3</strain>
    </source>
</reference>
<dbReference type="RefSeq" id="WP_071163597.1">
    <property type="nucleotide sequence ID" value="NZ_CP017812.1"/>
</dbReference>
<dbReference type="Proteomes" id="UP000176288">
    <property type="component" value="Chromosome"/>
</dbReference>
<protein>
    <submittedName>
        <fullName evidence="3">Uncharacterized protein</fullName>
    </submittedName>
</protein>
<feature type="region of interest" description="Disordered" evidence="1">
    <location>
        <begin position="1"/>
        <end position="65"/>
    </location>
</feature>
<feature type="transmembrane region" description="Helical" evidence="2">
    <location>
        <begin position="351"/>
        <end position="372"/>
    </location>
</feature>
<feature type="compositionally biased region" description="Low complexity" evidence="1">
    <location>
        <begin position="38"/>
        <end position="52"/>
    </location>
</feature>
<feature type="transmembrane region" description="Helical" evidence="2">
    <location>
        <begin position="126"/>
        <end position="143"/>
    </location>
</feature>
<keyword evidence="2" id="KW-1133">Transmembrane helix</keyword>
<sequence>MNPDNVNPVTDATKADSNSEGTSELTNENGEASPVLDTPAEAVAAETEAPTEPSAPTPVAPAPQDRSVQYLDPVAEGDDPSAGLILDIEADAKWRTSVPTAAWITVFSAIILSFVSLLGATLGRDILTMLALVTAAMVSLGLPRTVGAPAPRHSSAVALIFSLLSVLAVRVLDDLYIAAIICALSVVAAFIAEMLRKDGRPRLLDSVSTTVMTTVAATCSVAIVGLAPHGSWELALVGSSVCVAGAALSFQLMRMLWPGLGAVRSNLMTVERTHPSRTTRVWVAADSPEGALIQEINVYWMLNETARTITIILSGLLGALIAAALYSSNLITGRNADVLLRLGQIVGGGAIPLILVGLLAGMLSGFVVMLGIRILRPTTVRVPLWGAIAWGVLPTIVMAMPTYALVRMAGA</sequence>
<keyword evidence="2" id="KW-0812">Transmembrane</keyword>
<evidence type="ECO:0000256" key="1">
    <source>
        <dbReference type="SAM" id="MobiDB-lite"/>
    </source>
</evidence>
<evidence type="ECO:0000256" key="2">
    <source>
        <dbReference type="SAM" id="Phobius"/>
    </source>
</evidence>
<dbReference type="OrthoDB" id="3250762at2"/>
<feature type="transmembrane region" description="Helical" evidence="2">
    <location>
        <begin position="150"/>
        <end position="169"/>
    </location>
</feature>
<keyword evidence="2" id="KW-0472">Membrane</keyword>